<dbReference type="CDD" id="cd01029">
    <property type="entry name" value="TOPRIM_primases"/>
    <property type="match status" value="1"/>
</dbReference>
<evidence type="ECO:0000313" key="2">
    <source>
        <dbReference type="Proteomes" id="UP000249239"/>
    </source>
</evidence>
<dbReference type="Pfam" id="PF13155">
    <property type="entry name" value="Toprim_2"/>
    <property type="match status" value="1"/>
</dbReference>
<dbReference type="OrthoDB" id="1110431at2"/>
<comment type="caution">
    <text evidence="1">The sequence shown here is derived from an EMBL/GenBank/DDBJ whole genome shotgun (WGS) entry which is preliminary data.</text>
</comment>
<sequence length="890" mass="102755">MQKTIDNPPDYGFDRIKNDPSIQLRIIQHVFPEAVPGKKFKTHLENTPSSCLKLDNGKYWLKNFGNNEKAKDWLNVVQEHLNCNASDALSFVLTNILNDTKSKSFRNQDEYSSFDKKVFAIQNNSKQLASQYLVSRGILVNELPEGAYYQSNNEDKTVNRIVFIDSEKQLINSRKLTIEKGQYYNDGKLNNALYVEMYRPSDEWVFLVEGCINALSLQSHSSIAFFSAGNNFNDYPKLEKYIKEKRVILAFDNDKAGEQMASQILSLIVDHSFLDISVFQLKLSSDQDINDLLRAGALEDFLSNGENYQQLYPQLIDDSIDEANDVKKHGYFKRQNCYWIESNIKGVRHERCISNFVMDVVYFFPDGTDNAKRIFYLQNKFGKTELAIITAKSLSLEDFKAVIRSKGNFSFRGTKDELDRILEEVLQRDKEAKELTTLGQHLGKGYYTFANGIIQNGKFHKVDKYGVVELHSTYYYLPAFSFINRHSQEFLQDQKFQFRMGKGSFSQWSQMVAQAYDEKGIIGIVFVIASIYRDIIIDELGFFPYLFLFGDWGVGKTSYTEFLLSLFYNNYKGISLEANSTPKSIARTAHKIRNGLLYLKEYDNKIEKNIIGLLKTGYEGIAYSRAQSSNDFKTMDTFINSSIIIDGNSLPSASSALLSRMVVLDFRNNNFTSEQVSAFKQLEQYKADGLGKTFIEIIIHRKHFKAVFSSCFNEQLSILKERNMKLEHLSERSIKHMALFLAVFQSLSDHLIFPFTYQNLFDWIKRTVTDQDIEIKSINRVNRFWRALDFLKSEKKLHKDIHYKYASKSDGTEYLGLNIQLLHKIYMQTPATWDGEPTSYNDLIRLLINDPAYIPSWMNGRSNTVTIKGLGSAYAFDISKIQLNLDLWER</sequence>
<dbReference type="Gene3D" id="3.40.1360.10">
    <property type="match status" value="1"/>
</dbReference>
<dbReference type="SUPFAM" id="SSF56731">
    <property type="entry name" value="DNA primase core"/>
    <property type="match status" value="1"/>
</dbReference>
<organism evidence="1 2">
    <name type="scientific">Breznakibacter xylanolyticus</name>
    <dbReference type="NCBI Taxonomy" id="990"/>
    <lineage>
        <taxon>Bacteria</taxon>
        <taxon>Pseudomonadati</taxon>
        <taxon>Bacteroidota</taxon>
        <taxon>Bacteroidia</taxon>
        <taxon>Marinilabiliales</taxon>
        <taxon>Marinilabiliaceae</taxon>
        <taxon>Breznakibacter</taxon>
    </lineage>
</organism>
<accession>A0A2W7QDQ5</accession>
<proteinExistence type="predicted"/>
<protein>
    <submittedName>
        <fullName evidence="1">Toprim domain-containing protein</fullName>
    </submittedName>
</protein>
<evidence type="ECO:0000313" key="1">
    <source>
        <dbReference type="EMBL" id="PZX19999.1"/>
    </source>
</evidence>
<dbReference type="EMBL" id="QKZK01000003">
    <property type="protein sequence ID" value="PZX19999.1"/>
    <property type="molecule type" value="Genomic_DNA"/>
</dbReference>
<keyword evidence="2" id="KW-1185">Reference proteome</keyword>
<dbReference type="AlphaFoldDB" id="A0A2W7QDQ5"/>
<gene>
    <name evidence="1" type="ORF">LX69_00449</name>
</gene>
<reference evidence="1 2" key="1">
    <citation type="submission" date="2018-06" db="EMBL/GenBank/DDBJ databases">
        <title>Genomic Encyclopedia of Archaeal and Bacterial Type Strains, Phase II (KMG-II): from individual species to whole genera.</title>
        <authorList>
            <person name="Goeker M."/>
        </authorList>
    </citation>
    <scope>NUCLEOTIDE SEQUENCE [LARGE SCALE GENOMIC DNA]</scope>
    <source>
        <strain evidence="1 2">DSM 6779</strain>
    </source>
</reference>
<dbReference type="InterPro" id="IPR034154">
    <property type="entry name" value="TOPRIM_DnaG/twinkle"/>
</dbReference>
<dbReference type="Proteomes" id="UP000249239">
    <property type="component" value="Unassembled WGS sequence"/>
</dbReference>
<name>A0A2W7QDQ5_9BACT</name>
<dbReference type="RefSeq" id="WP_111444188.1">
    <property type="nucleotide sequence ID" value="NZ_QKZK01000003.1"/>
</dbReference>